<gene>
    <name evidence="4" type="ORF">MCOR_40347</name>
</gene>
<evidence type="ECO:0000313" key="4">
    <source>
        <dbReference type="EMBL" id="CAC5406818.1"/>
    </source>
</evidence>
<dbReference type="Pfam" id="PF07258">
    <property type="entry name" value="COMM_domain"/>
    <property type="match status" value="1"/>
</dbReference>
<keyword evidence="5" id="KW-1185">Reference proteome</keyword>
<sequence>MADPSNFITTHKAFKHPNYILKPTVSLYCMTKDEVIFVEVPEGVDITGTQQPRTPMYIQQFQRAHSLITMPLPAFHKIAHDLGNPRVPIIWISNTGHCGSTMLVQMFAKLPGMLVMNSPDVLTTLAFLEKNNNFEKGEYEQLLPGAIRILCKPDERARMICVKTRPCCTIQMGDVYRNFPHIYQLYVYRNSLKTIASSLNIFGNEEFDILSRYILDSEVLSTVFPCFRKLLYNKYCSVLDRTPPIVNPKNMTTASAFTISWAANIATCLDFVEAGVPLLPLLFEDMMRNPRRTCSVLFDHLEIRQDFVDTAMEGFKLDTSKHPNSGQSSILPESRKTIPHDFRVEADSILKKFGLPKLGERFEIPGLADFETPKFNRDLSLLDGVALAGDATHINDVCFQHFITKTIEGVLDKSSRNTIEDDKVFNKLDKSILKEAYSGVLSLLLEAAKFDAETATLSAILEECKFTQDRIDILLQLYQEKKLFIQILLGNIGTSPPHIVDVDWRLDYYIKSNQLEKVNEPVYLISLKTEVPGKTDLEEVQFSCSLEQLQDFVGKLKDATKCLEKIGQV</sequence>
<dbReference type="CDD" id="cd04751">
    <property type="entry name" value="Commd3"/>
    <property type="match status" value="1"/>
</dbReference>
<dbReference type="OrthoDB" id="5912733at2759"/>
<evidence type="ECO:0000256" key="1">
    <source>
        <dbReference type="ARBA" id="ARBA00016548"/>
    </source>
</evidence>
<dbReference type="PANTHER" id="PTHR31159">
    <property type="entry name" value="COMM DOMAIN-CONTAINING PROTEIN 3"/>
    <property type="match status" value="1"/>
</dbReference>
<name>A0A6J8DDQ6_MYTCO</name>
<proteinExistence type="inferred from homology"/>
<dbReference type="InterPro" id="IPR017920">
    <property type="entry name" value="COMM"/>
</dbReference>
<dbReference type="GO" id="GO:0006814">
    <property type="term" value="P:sodium ion transport"/>
    <property type="evidence" value="ECO:0007669"/>
    <property type="project" value="InterPro"/>
</dbReference>
<evidence type="ECO:0000313" key="5">
    <source>
        <dbReference type="Proteomes" id="UP000507470"/>
    </source>
</evidence>
<dbReference type="Pfam" id="PF21672">
    <property type="entry name" value="COMM_HN"/>
    <property type="match status" value="1"/>
</dbReference>
<comment type="similarity">
    <text evidence="2">Belongs to the COMM domain-containing protein 3 family.</text>
</comment>
<dbReference type="EMBL" id="CACVKT020007264">
    <property type="protein sequence ID" value="CAC5406818.1"/>
    <property type="molecule type" value="Genomic_DNA"/>
</dbReference>
<accession>A0A6J8DDQ6</accession>
<dbReference type="InterPro" id="IPR037355">
    <property type="entry name" value="COMMD3"/>
</dbReference>
<dbReference type="InterPro" id="IPR027417">
    <property type="entry name" value="P-loop_NTPase"/>
</dbReference>
<reference evidence="4 5" key="1">
    <citation type="submission" date="2020-06" db="EMBL/GenBank/DDBJ databases">
        <authorList>
            <person name="Li R."/>
            <person name="Bekaert M."/>
        </authorList>
    </citation>
    <scope>NUCLEOTIDE SEQUENCE [LARGE SCALE GENOMIC DNA]</scope>
    <source>
        <strain evidence="5">wild</strain>
    </source>
</reference>
<evidence type="ECO:0000256" key="2">
    <source>
        <dbReference type="ARBA" id="ARBA00093469"/>
    </source>
</evidence>
<feature type="domain" description="COMM" evidence="3">
    <location>
        <begin position="498"/>
        <end position="567"/>
    </location>
</feature>
<dbReference type="PROSITE" id="PS51269">
    <property type="entry name" value="COMM"/>
    <property type="match status" value="1"/>
</dbReference>
<dbReference type="Gene3D" id="3.40.50.300">
    <property type="entry name" value="P-loop containing nucleotide triphosphate hydrolases"/>
    <property type="match status" value="1"/>
</dbReference>
<organism evidence="4 5">
    <name type="scientific">Mytilus coruscus</name>
    <name type="common">Sea mussel</name>
    <dbReference type="NCBI Taxonomy" id="42192"/>
    <lineage>
        <taxon>Eukaryota</taxon>
        <taxon>Metazoa</taxon>
        <taxon>Spiralia</taxon>
        <taxon>Lophotrochozoa</taxon>
        <taxon>Mollusca</taxon>
        <taxon>Bivalvia</taxon>
        <taxon>Autobranchia</taxon>
        <taxon>Pteriomorphia</taxon>
        <taxon>Mytilida</taxon>
        <taxon>Mytiloidea</taxon>
        <taxon>Mytilidae</taxon>
        <taxon>Mytilinae</taxon>
        <taxon>Mytilus</taxon>
    </lineage>
</organism>
<dbReference type="PANTHER" id="PTHR31159:SF1">
    <property type="entry name" value="COMM DOMAIN-CONTAINING PROTEIN 3"/>
    <property type="match status" value="1"/>
</dbReference>
<dbReference type="AlphaFoldDB" id="A0A6J8DDQ6"/>
<dbReference type="SUPFAM" id="SSF52540">
    <property type="entry name" value="P-loop containing nucleoside triphosphate hydrolases"/>
    <property type="match status" value="1"/>
</dbReference>
<evidence type="ECO:0000259" key="3">
    <source>
        <dbReference type="PROSITE" id="PS51269"/>
    </source>
</evidence>
<protein>
    <recommendedName>
        <fullName evidence="1">COMM domain-containing protein 3</fullName>
    </recommendedName>
</protein>
<dbReference type="Proteomes" id="UP000507470">
    <property type="component" value="Unassembled WGS sequence"/>
</dbReference>